<dbReference type="InterPro" id="IPR036162">
    <property type="entry name" value="Resolvase-like_N_sf"/>
</dbReference>
<feature type="domain" description="Resolvase/invertase-type recombinase catalytic" evidence="2">
    <location>
        <begin position="9"/>
        <end position="158"/>
    </location>
</feature>
<proteinExistence type="predicted"/>
<dbReference type="InterPro" id="IPR050639">
    <property type="entry name" value="SSR_resolvase"/>
</dbReference>
<gene>
    <name evidence="3" type="ORF">ACFO6V_28045</name>
</gene>
<dbReference type="Pfam" id="PF00239">
    <property type="entry name" value="Resolvase"/>
    <property type="match status" value="1"/>
</dbReference>
<dbReference type="InterPro" id="IPR006119">
    <property type="entry name" value="Resolv_N"/>
</dbReference>
<feature type="coiled-coil region" evidence="1">
    <location>
        <begin position="336"/>
        <end position="398"/>
    </location>
</feature>
<dbReference type="InterPro" id="IPR038109">
    <property type="entry name" value="DNA_bind_recomb_sf"/>
</dbReference>
<reference evidence="4" key="1">
    <citation type="journal article" date="2019" name="Int. J. Syst. Evol. Microbiol.">
        <title>The Global Catalogue of Microorganisms (GCM) 10K type strain sequencing project: providing services to taxonomists for standard genome sequencing and annotation.</title>
        <authorList>
            <consortium name="The Broad Institute Genomics Platform"/>
            <consortium name="The Broad Institute Genome Sequencing Center for Infectious Disease"/>
            <person name="Wu L."/>
            <person name="Ma J."/>
        </authorList>
    </citation>
    <scope>NUCLEOTIDE SEQUENCE [LARGE SCALE GENOMIC DNA]</scope>
    <source>
        <strain evidence="4">CCUG 42722</strain>
    </source>
</reference>
<dbReference type="PANTHER" id="PTHR30461:SF23">
    <property type="entry name" value="DNA RECOMBINASE-RELATED"/>
    <property type="match status" value="1"/>
</dbReference>
<dbReference type="RefSeq" id="WP_377142460.1">
    <property type="nucleotide sequence ID" value="NZ_JBHSFI010000012.1"/>
</dbReference>
<evidence type="ECO:0000313" key="3">
    <source>
        <dbReference type="EMBL" id="MFC4632126.1"/>
    </source>
</evidence>
<evidence type="ECO:0000259" key="2">
    <source>
        <dbReference type="SMART" id="SM00857"/>
    </source>
</evidence>
<accession>A0ABV9HPJ6</accession>
<keyword evidence="1" id="KW-0175">Coiled coil</keyword>
<dbReference type="CDD" id="cd00338">
    <property type="entry name" value="Ser_Recombinase"/>
    <property type="match status" value="1"/>
</dbReference>
<dbReference type="Gene3D" id="3.40.50.1390">
    <property type="entry name" value="Resolvase, N-terminal catalytic domain"/>
    <property type="match status" value="1"/>
</dbReference>
<name>A0ABV9HPJ6_9MICO</name>
<dbReference type="EMBL" id="JBHSFI010000012">
    <property type="protein sequence ID" value="MFC4632126.1"/>
    <property type="molecule type" value="Genomic_DNA"/>
</dbReference>
<evidence type="ECO:0000313" key="4">
    <source>
        <dbReference type="Proteomes" id="UP001596011"/>
    </source>
</evidence>
<dbReference type="PANTHER" id="PTHR30461">
    <property type="entry name" value="DNA-INVERTASE FROM LAMBDOID PROPHAGE"/>
    <property type="match status" value="1"/>
</dbReference>
<dbReference type="Proteomes" id="UP001596011">
    <property type="component" value="Unassembled WGS sequence"/>
</dbReference>
<evidence type="ECO:0000256" key="1">
    <source>
        <dbReference type="SAM" id="Coils"/>
    </source>
</evidence>
<sequence>MDTRTRPRVAIYLRQSITKDDSYSFEIQEAACRELADREGWQVVDIFQEAKSTSASKGGKGNAAKRPELVAFREAYDRDEFDFGLVHETARLARNMADGAQIVSDMYYASVLDGVRYLDEDSDDFSPLLNMLLAHKFAKDIGKRWREAHKRRFLLGLPPTGGHQYGYVQEKGAYLPGPDAPKLTEAYRRFINGAGFRVVAEVMGVDIRVARRALDSGFGAGLFLWQKKHWSGAHTAVITHGEWQAYLKVRAERADIPTRSRNPKYWLSGVAHCGKCGATMVRNGRGMRCTAYVTRGKSVCSGTWGDLKKIERKAWMYLGAHSKEWAAAMPAFEDEEQRANAALLDATAERDAAQEQLDGAVKRVLLGVVTEQEAAPILAELRASVSEAQEKMNAAEAALAMARPADDWSAILRVVGYNDEEGDIFDELEPEEWNAVLKRLMRITVYNYEHIEIGPATA</sequence>
<protein>
    <submittedName>
        <fullName evidence="3">Recombinase family protein</fullName>
    </submittedName>
</protein>
<dbReference type="Gene3D" id="3.90.1750.20">
    <property type="entry name" value="Putative Large Serine Recombinase, Chain B, Domain 2"/>
    <property type="match status" value="1"/>
</dbReference>
<organism evidence="3 4">
    <name type="scientific">Promicromonospora alba</name>
    <dbReference type="NCBI Taxonomy" id="1616110"/>
    <lineage>
        <taxon>Bacteria</taxon>
        <taxon>Bacillati</taxon>
        <taxon>Actinomycetota</taxon>
        <taxon>Actinomycetes</taxon>
        <taxon>Micrococcales</taxon>
        <taxon>Promicromonosporaceae</taxon>
        <taxon>Promicromonospora</taxon>
    </lineage>
</organism>
<dbReference type="SMART" id="SM00857">
    <property type="entry name" value="Resolvase"/>
    <property type="match status" value="1"/>
</dbReference>
<dbReference type="SUPFAM" id="SSF53041">
    <property type="entry name" value="Resolvase-like"/>
    <property type="match status" value="1"/>
</dbReference>
<comment type="caution">
    <text evidence="3">The sequence shown here is derived from an EMBL/GenBank/DDBJ whole genome shotgun (WGS) entry which is preliminary data.</text>
</comment>
<keyword evidence="4" id="KW-1185">Reference proteome</keyword>